<dbReference type="eggNOG" id="ENOG502ZZSZ">
    <property type="taxonomic scope" value="Bacteria"/>
</dbReference>
<keyword evidence="3" id="KW-1185">Reference proteome</keyword>
<feature type="transmembrane region" description="Helical" evidence="1">
    <location>
        <begin position="109"/>
        <end position="128"/>
    </location>
</feature>
<dbReference type="EMBL" id="JPRP01000006">
    <property type="protein sequence ID" value="KFE97341.1"/>
    <property type="molecule type" value="Genomic_DNA"/>
</dbReference>
<protein>
    <submittedName>
        <fullName evidence="2">Uncharacterized protein</fullName>
    </submittedName>
</protein>
<dbReference type="AlphaFoldDB" id="A0A085YYS8"/>
<comment type="caution">
    <text evidence="2">The sequence shown here is derived from an EMBL/GenBank/DDBJ whole genome shotgun (WGS) entry which is preliminary data.</text>
</comment>
<keyword evidence="1" id="KW-0472">Membrane</keyword>
<dbReference type="RefSeq" id="WP_034679729.1">
    <property type="nucleotide sequence ID" value="NZ_FPAP01000008.1"/>
</dbReference>
<feature type="transmembrane region" description="Helical" evidence="1">
    <location>
        <begin position="12"/>
        <end position="28"/>
    </location>
</feature>
<dbReference type="OrthoDB" id="1261882at2"/>
<feature type="transmembrane region" description="Helical" evidence="1">
    <location>
        <begin position="81"/>
        <end position="103"/>
    </location>
</feature>
<evidence type="ECO:0000256" key="1">
    <source>
        <dbReference type="SAM" id="Phobius"/>
    </source>
</evidence>
<keyword evidence="1" id="KW-0812">Transmembrane</keyword>
<gene>
    <name evidence="2" type="ORF">IX39_20295</name>
</gene>
<feature type="transmembrane region" description="Helical" evidence="1">
    <location>
        <begin position="48"/>
        <end position="69"/>
    </location>
</feature>
<sequence>MRKFILISIFKAWLFSSVISILLLYLYLDAIKRPEEQYRHMCDMSGLAYGLIIIWLLFLSLFSFSALLSCRKTFQKSASKFLYWFLLPILFCIAFFIAFSEGGFDKENIILSVISSLPWFSLWGFYYYQFNKKFKSDENV</sequence>
<organism evidence="2 3">
    <name type="scientific">Chryseobacterium formosense</name>
    <dbReference type="NCBI Taxonomy" id="236814"/>
    <lineage>
        <taxon>Bacteria</taxon>
        <taxon>Pseudomonadati</taxon>
        <taxon>Bacteroidota</taxon>
        <taxon>Flavobacteriia</taxon>
        <taxon>Flavobacteriales</taxon>
        <taxon>Weeksellaceae</taxon>
        <taxon>Chryseobacterium group</taxon>
        <taxon>Chryseobacterium</taxon>
    </lineage>
</organism>
<evidence type="ECO:0000313" key="3">
    <source>
        <dbReference type="Proteomes" id="UP000028713"/>
    </source>
</evidence>
<evidence type="ECO:0000313" key="2">
    <source>
        <dbReference type="EMBL" id="KFE97341.1"/>
    </source>
</evidence>
<accession>A0A085YYS8</accession>
<name>A0A085YYS8_9FLAO</name>
<proteinExistence type="predicted"/>
<keyword evidence="1" id="KW-1133">Transmembrane helix</keyword>
<dbReference type="Proteomes" id="UP000028713">
    <property type="component" value="Unassembled WGS sequence"/>
</dbReference>
<reference evidence="2 3" key="1">
    <citation type="submission" date="2014-07" db="EMBL/GenBank/DDBJ databases">
        <title>Genome of Chryseobacterium formosense LMG 24722.</title>
        <authorList>
            <person name="Pipes S.E."/>
            <person name="Stropko S.J."/>
            <person name="Newman J.D."/>
        </authorList>
    </citation>
    <scope>NUCLEOTIDE SEQUENCE [LARGE SCALE GENOMIC DNA]</scope>
    <source>
        <strain evidence="2 3">LMG 24722</strain>
    </source>
</reference>